<evidence type="ECO:0000313" key="1">
    <source>
        <dbReference type="EMBL" id="MBM6923495.1"/>
    </source>
</evidence>
<name>A0ABS2GPT9_9FIRM</name>
<organism evidence="1 2">
    <name type="scientific">Hydrogenoanaerobacterium saccharovorans</name>
    <dbReference type="NCBI Taxonomy" id="474960"/>
    <lineage>
        <taxon>Bacteria</taxon>
        <taxon>Bacillati</taxon>
        <taxon>Bacillota</taxon>
        <taxon>Clostridia</taxon>
        <taxon>Eubacteriales</taxon>
        <taxon>Oscillospiraceae</taxon>
        <taxon>Hydrogenoanaerobacterium</taxon>
    </lineage>
</organism>
<reference evidence="1 2" key="1">
    <citation type="journal article" date="2021" name="Sci. Rep.">
        <title>The distribution of antibiotic resistance genes in chicken gut microbiota commensals.</title>
        <authorList>
            <person name="Juricova H."/>
            <person name="Matiasovicova J."/>
            <person name="Kubasova T."/>
            <person name="Cejkova D."/>
            <person name="Rychlik I."/>
        </authorList>
    </citation>
    <scope>NUCLEOTIDE SEQUENCE [LARGE SCALE GENOMIC DNA]</scope>
    <source>
        <strain evidence="1 2">An564</strain>
    </source>
</reference>
<protein>
    <submittedName>
        <fullName evidence="1">Uncharacterized protein</fullName>
    </submittedName>
</protein>
<accession>A0ABS2GPT9</accession>
<keyword evidence="2" id="KW-1185">Reference proteome</keyword>
<comment type="caution">
    <text evidence="1">The sequence shown here is derived from an EMBL/GenBank/DDBJ whole genome shotgun (WGS) entry which is preliminary data.</text>
</comment>
<sequence>MDYFAELDRLIEGPVYVIDYLPGPVPASRGRHYWKVEKWFSSQREYKRLYRKFLRLLLKLSCYCEFTASYGPKWEENPSPKRLERLVEKCTGSRKDYLNILVDQGRAMVILNGDDLYLSVYDPDLRLRQLLGQLAASEGLFLWKPQPNPEA</sequence>
<dbReference type="Proteomes" id="UP000724149">
    <property type="component" value="Unassembled WGS sequence"/>
</dbReference>
<dbReference type="RefSeq" id="WP_204720931.1">
    <property type="nucleotide sequence ID" value="NZ_JACSNR010000006.1"/>
</dbReference>
<evidence type="ECO:0000313" key="2">
    <source>
        <dbReference type="Proteomes" id="UP000724149"/>
    </source>
</evidence>
<gene>
    <name evidence="1" type="ORF">H9X81_07310</name>
</gene>
<dbReference type="EMBL" id="JACSNR010000006">
    <property type="protein sequence ID" value="MBM6923495.1"/>
    <property type="molecule type" value="Genomic_DNA"/>
</dbReference>
<proteinExistence type="predicted"/>